<evidence type="ECO:0000256" key="1">
    <source>
        <dbReference type="SAM" id="Coils"/>
    </source>
</evidence>
<dbReference type="EMBL" id="JFKF01000090">
    <property type="protein sequence ID" value="KDO02953.1"/>
    <property type="molecule type" value="Genomic_DNA"/>
</dbReference>
<proteinExistence type="predicted"/>
<keyword evidence="1" id="KW-0175">Coiled coil</keyword>
<evidence type="ECO:0000313" key="2">
    <source>
        <dbReference type="EMBL" id="KDO02953.1"/>
    </source>
</evidence>
<keyword evidence="3" id="KW-1185">Reference proteome</keyword>
<reference evidence="2 3" key="1">
    <citation type="submission" date="2014-02" db="EMBL/GenBank/DDBJ databases">
        <title>Draft genome sequence of Rickettsia buchneri sp. nov. ISO7T.</title>
        <authorList>
            <person name="Felsheim R.F."/>
            <person name="Kurtti T.J."/>
            <person name="Munderloh U.G."/>
        </authorList>
    </citation>
    <scope>NUCLEOTIDE SEQUENCE [LARGE SCALE GENOMIC DNA]</scope>
    <source>
        <strain evidence="2 3">ISO7</strain>
    </source>
</reference>
<organism evidence="2 3">
    <name type="scientific">Rickettsia tamurae subsp. buchneri</name>
    <dbReference type="NCBI Taxonomy" id="1462938"/>
    <lineage>
        <taxon>Bacteria</taxon>
        <taxon>Pseudomonadati</taxon>
        <taxon>Pseudomonadota</taxon>
        <taxon>Alphaproteobacteria</taxon>
        <taxon>Rickettsiales</taxon>
        <taxon>Rickettsiaceae</taxon>
        <taxon>Rickettsieae</taxon>
        <taxon>Rickettsia</taxon>
        <taxon>spotted fever group</taxon>
    </lineage>
</organism>
<dbReference type="AlphaFoldDB" id="A0A8E0WLQ1"/>
<feature type="coiled-coil region" evidence="1">
    <location>
        <begin position="27"/>
        <end position="58"/>
    </location>
</feature>
<dbReference type="Proteomes" id="UP000027161">
    <property type="component" value="Unassembled WGS sequence"/>
</dbReference>
<accession>A0A8E0WLQ1</accession>
<evidence type="ECO:0000313" key="3">
    <source>
        <dbReference type="Proteomes" id="UP000027161"/>
    </source>
</evidence>
<name>A0A8E0WLQ1_9RICK</name>
<gene>
    <name evidence="2" type="ORF">REISMN_04385</name>
</gene>
<comment type="caution">
    <text evidence="2">The sequence shown here is derived from an EMBL/GenBank/DDBJ whole genome shotgun (WGS) entry which is preliminary data.</text>
</comment>
<protein>
    <submittedName>
        <fullName evidence="2">Uncharacterized protein</fullName>
    </submittedName>
</protein>
<sequence>MAENINNDRKFGNLENYDNELTNTALKENNQNKLREHYENITQALNNVRDEYEAKATQYREMLDDARTYDKSTKNYNLGSAHFITASGYKALLGAYKALNPDENTDKKLDHFMDGLDEIYKQSFSVRNLTNSNKLPPAEQLKKFLEETTDKIYDKLQKTGEAYLSFLMLH</sequence>